<evidence type="ECO:0000313" key="2">
    <source>
        <dbReference type="Proteomes" id="UP000249464"/>
    </source>
</evidence>
<dbReference type="EMBL" id="FQNC01000016">
    <property type="protein sequence ID" value="SGY19629.1"/>
    <property type="molecule type" value="Genomic_DNA"/>
</dbReference>
<proteinExistence type="predicted"/>
<keyword evidence="2" id="KW-1185">Reference proteome</keyword>
<sequence length="139" mass="15136">MLIDYNLAVMKARTAEEESPELRMWCTGAGISSSRFSSVASRTAFQSGSADAPFFETPDAADLWNVWNAEKLKNAASRNEAAKKGWLSTRSGFKELLAACASRWCGVEEVLTILKDSCSIAAAYVDLDGEELEAKLCDL</sequence>
<gene>
    <name evidence="1" type="primary">BQ5605_C014g07708</name>
    <name evidence="1" type="ORF">BQ5605_C014G07708</name>
</gene>
<evidence type="ECO:0000313" key="1">
    <source>
        <dbReference type="EMBL" id="SGY19629.1"/>
    </source>
</evidence>
<name>A0A2X0LUL5_9BASI</name>
<dbReference type="AlphaFoldDB" id="A0A2X0LUL5"/>
<accession>A0A2X0LUL5</accession>
<organism evidence="1 2">
    <name type="scientific">Microbotryum silenes-dioicae</name>
    <dbReference type="NCBI Taxonomy" id="796604"/>
    <lineage>
        <taxon>Eukaryota</taxon>
        <taxon>Fungi</taxon>
        <taxon>Dikarya</taxon>
        <taxon>Basidiomycota</taxon>
        <taxon>Pucciniomycotina</taxon>
        <taxon>Microbotryomycetes</taxon>
        <taxon>Microbotryales</taxon>
        <taxon>Microbotryaceae</taxon>
        <taxon>Microbotryum</taxon>
    </lineage>
</organism>
<reference evidence="1 2" key="1">
    <citation type="submission" date="2016-11" db="EMBL/GenBank/DDBJ databases">
        <authorList>
            <person name="Jaros S."/>
            <person name="Januszkiewicz K."/>
            <person name="Wedrychowicz H."/>
        </authorList>
    </citation>
    <scope>NUCLEOTIDE SEQUENCE [LARGE SCALE GENOMIC DNA]</scope>
</reference>
<dbReference type="STRING" id="796604.A0A2X0LUL5"/>
<dbReference type="Proteomes" id="UP000249464">
    <property type="component" value="Unassembled WGS sequence"/>
</dbReference>
<protein>
    <submittedName>
        <fullName evidence="1">BQ5605_C014g07708 protein</fullName>
    </submittedName>
</protein>